<dbReference type="Gene3D" id="1.10.287.2620">
    <property type="match status" value="1"/>
</dbReference>
<evidence type="ECO:0000256" key="4">
    <source>
        <dbReference type="ARBA" id="ARBA00022701"/>
    </source>
</evidence>
<evidence type="ECO:0000256" key="6">
    <source>
        <dbReference type="ARBA" id="ARBA00022741"/>
    </source>
</evidence>
<evidence type="ECO:0000256" key="10">
    <source>
        <dbReference type="ARBA" id="ARBA00023175"/>
    </source>
</evidence>
<keyword evidence="4" id="KW-0493">Microtubule</keyword>
<dbReference type="InterPro" id="IPR042228">
    <property type="entry name" value="Dynein_linker_3"/>
</dbReference>
<evidence type="ECO:0000256" key="7">
    <source>
        <dbReference type="ARBA" id="ARBA00022840"/>
    </source>
</evidence>
<comment type="subcellular location">
    <subcellularLocation>
        <location evidence="1">Cytoplasm</location>
        <location evidence="1">Cytoskeleton</location>
    </subcellularLocation>
</comment>
<dbReference type="Ensembl" id="ENSSANT00000094301.1">
    <property type="protein sequence ID" value="ENSSANP00000088762.1"/>
    <property type="gene ID" value="ENSSANG00000043873.1"/>
</dbReference>
<comment type="similarity">
    <text evidence="2">Belongs to the dynein heavy chain family.</text>
</comment>
<keyword evidence="11" id="KW-0206">Cytoskeleton</keyword>
<dbReference type="FunFam" id="1.10.287.2620:FF:000001">
    <property type="entry name" value="Cytoplasmic dynein heavy chain 1"/>
    <property type="match status" value="1"/>
</dbReference>
<keyword evidence="10" id="KW-0505">Motor protein</keyword>
<keyword evidence="9" id="KW-0175">Coiled coil</keyword>
<dbReference type="FunFam" id="3.20.180.20:FF:000002">
    <property type="entry name" value="Cytoplasmic dynein heavy chain 1"/>
    <property type="match status" value="1"/>
</dbReference>
<dbReference type="Proteomes" id="UP000472260">
    <property type="component" value="Unassembled WGS sequence"/>
</dbReference>
<keyword evidence="6" id="KW-0547">Nucleotide-binding</keyword>
<dbReference type="GO" id="GO:0007018">
    <property type="term" value="P:microtubule-based movement"/>
    <property type="evidence" value="ECO:0007669"/>
    <property type="project" value="InterPro"/>
</dbReference>
<dbReference type="PANTHER" id="PTHR46532">
    <property type="entry name" value="MALE FERTILITY FACTOR KL5"/>
    <property type="match status" value="1"/>
</dbReference>
<dbReference type="Gene3D" id="1.20.58.1120">
    <property type="match status" value="1"/>
</dbReference>
<dbReference type="InterPro" id="IPR013594">
    <property type="entry name" value="Dynein_heavy_tail"/>
</dbReference>
<protein>
    <submittedName>
        <fullName evidence="14">Dynein, cytoplasmic 1, heavy chain 1</fullName>
    </submittedName>
</protein>
<dbReference type="GO" id="GO:0005858">
    <property type="term" value="C:axonemal dynein complex"/>
    <property type="evidence" value="ECO:0007669"/>
    <property type="project" value="TreeGrafter"/>
</dbReference>
<evidence type="ECO:0000256" key="9">
    <source>
        <dbReference type="ARBA" id="ARBA00023054"/>
    </source>
</evidence>
<evidence type="ECO:0000313" key="15">
    <source>
        <dbReference type="Proteomes" id="UP000472260"/>
    </source>
</evidence>
<keyword evidence="8" id="KW-0243">Dynein</keyword>
<keyword evidence="15" id="KW-1185">Reference proteome</keyword>
<organism evidence="14 15">
    <name type="scientific">Sinocyclocheilus anshuiensis</name>
    <dbReference type="NCBI Taxonomy" id="1608454"/>
    <lineage>
        <taxon>Eukaryota</taxon>
        <taxon>Metazoa</taxon>
        <taxon>Chordata</taxon>
        <taxon>Craniata</taxon>
        <taxon>Vertebrata</taxon>
        <taxon>Euteleostomi</taxon>
        <taxon>Actinopterygii</taxon>
        <taxon>Neopterygii</taxon>
        <taxon>Teleostei</taxon>
        <taxon>Ostariophysi</taxon>
        <taxon>Cypriniformes</taxon>
        <taxon>Cyprinidae</taxon>
        <taxon>Cyprininae</taxon>
        <taxon>Sinocyclocheilus</taxon>
    </lineage>
</organism>
<keyword evidence="7" id="KW-0067">ATP-binding</keyword>
<evidence type="ECO:0000313" key="14">
    <source>
        <dbReference type="Ensembl" id="ENSSANP00000088762.1"/>
    </source>
</evidence>
<dbReference type="InterPro" id="IPR013602">
    <property type="entry name" value="Dynein_heavy_linker"/>
</dbReference>
<dbReference type="GO" id="GO:0045505">
    <property type="term" value="F:dynein intermediate chain binding"/>
    <property type="evidence" value="ECO:0007669"/>
    <property type="project" value="InterPro"/>
</dbReference>
<evidence type="ECO:0000259" key="12">
    <source>
        <dbReference type="Pfam" id="PF08385"/>
    </source>
</evidence>
<evidence type="ECO:0000256" key="11">
    <source>
        <dbReference type="ARBA" id="ARBA00023212"/>
    </source>
</evidence>
<dbReference type="PANTHER" id="PTHR46532:SF13">
    <property type="entry name" value="CYTOPLASMIC DYNEIN 1 HEAVY CHAIN 1"/>
    <property type="match status" value="1"/>
</dbReference>
<dbReference type="InterPro" id="IPR026983">
    <property type="entry name" value="DHC"/>
</dbReference>
<dbReference type="Pfam" id="PF08393">
    <property type="entry name" value="DHC_N2"/>
    <property type="match status" value="2"/>
</dbReference>
<reference evidence="14" key="2">
    <citation type="submission" date="2025-09" db="UniProtKB">
        <authorList>
            <consortium name="Ensembl"/>
        </authorList>
    </citation>
    <scope>IDENTIFICATION</scope>
</reference>
<dbReference type="GO" id="GO:0005874">
    <property type="term" value="C:microtubule"/>
    <property type="evidence" value="ECO:0007669"/>
    <property type="project" value="UniProtKB-KW"/>
</dbReference>
<dbReference type="GO" id="GO:0051959">
    <property type="term" value="F:dynein light intermediate chain binding"/>
    <property type="evidence" value="ECO:0007669"/>
    <property type="project" value="InterPro"/>
</dbReference>
<accession>A0A671RYK4</accession>
<dbReference type="Gene3D" id="3.20.180.20">
    <property type="entry name" value="Dynein heavy chain, N-terminal domain 2"/>
    <property type="match status" value="1"/>
</dbReference>
<evidence type="ECO:0000256" key="3">
    <source>
        <dbReference type="ARBA" id="ARBA00022490"/>
    </source>
</evidence>
<evidence type="ECO:0000259" key="13">
    <source>
        <dbReference type="Pfam" id="PF08393"/>
    </source>
</evidence>
<evidence type="ECO:0000256" key="5">
    <source>
        <dbReference type="ARBA" id="ARBA00022737"/>
    </source>
</evidence>
<evidence type="ECO:0000256" key="2">
    <source>
        <dbReference type="ARBA" id="ARBA00008887"/>
    </source>
</evidence>
<feature type="domain" description="Dynein heavy chain linker" evidence="13">
    <location>
        <begin position="1115"/>
        <end position="1262"/>
    </location>
</feature>
<proteinExistence type="inferred from homology"/>
<evidence type="ECO:0000256" key="1">
    <source>
        <dbReference type="ARBA" id="ARBA00004245"/>
    </source>
</evidence>
<sequence>MSDGGGGEDGGGGMEVSAAVQTVADASVLQKHFRKLVPLLLEDGGDAPASLETALEEKSALEQMRKFLSDPQIHSILVERSALKEDVGDEGEEERECISYSISIDIHYGLKSNSLALIKRTGVIDADKPISTQVRVLTLSEDSPYETLHSFISNAVSPYFKSYIRESGKADRDGDKMAPSVEKKIAELEMGLLHLQQNIEIPEISLLIHPIITNVAKQCYERAEKPKVTDFGDKVEDPSFLNQLQSGVNRWIREIQKVTKLDRDPASGTALQEISFWLNLERALNRIQEKRESPEVLLTLDILKHGKRFHATVSFDTDTGLKQAVETVNDYNPLMKDFPLNDLLSATELDKIRQALVAIFNHLRKIRNTKYPIQRALRLVEAISRDLSSQLLKVLGTRKLMHVAYEEFEKVMVACFEVFQTWEDEYEKLQVLLRDIVKRKREENLKMVWRLSPAHRKLQARLDHMRRFRRQHEQLRAVIVRVLRPQVSAVSQHAQGKTAEPDDMKVAEVLFDAADVNAIEEVNLAYENVKEVDGLDVSKEGVEAWEAAMKRYDERIDRVETRITARLRDQLGTAKNANEMFRIFSRFNALFVRPHIRGAIREYQTQLIQRVKDDIEALHDKFKVQYPQSQSCKMSHVRDLPPVSGSIIWAKQIDRQLTAYMKRVEDVLGKGWENHVEGLKLKQDGDSFRAKLNTQEIFDDWAKKVQQRNLGVSGRIFTIENTRARGRTGTVLKLKVNFLPEIITLSKEVRNLKWLSFRVPLAIVNKAHQANQLYPFAISLIESVRTYERTCEKVEERMSISLLVAGLKKEVQALVTEGISLVWESYKLDPYVQRLAETVFNFQEKVDDLLLLEEKIDLEVRSLETCMYENKMFTEILSRIQKAVDDLNLHSYSNLPIWVNKLDIEIERILGVRLQAGLKAWTQVLMGQMEDKADVDMDTEAPQVSHKPGGDPKIKNVIHELRITNQVIYLNPPIEDCRYRLYQEMFAWKMVILSLPRIQSQRYQVGVHYELSEEEKFYRNALTRMPDGPSALEEAYNAVKEIVSEVEQYVKVVPLQLNIRVFPKGVLNFSFYRYKNLKILIFAFSFLTHHLEIKLYVEDSTLVNACRVRVVRQVALEELQDLKGVWSELSKVWEQIDQMKEQPWVSVQPRKLRQSLDALLNQLKNFPARLRQYASYEYVQRLLKGYMKVNMLVIELKSEALKDRHWKQLMKRLHVNWVLSELSLGQIWDVDLQKNEMVVKDVLLVAQGEMALEEFLKQVHMHKNSLKPLMKKVTKPPLVMDVLNIQGVQRSLERLADLLGKIQKALGEYLERERSSFPRFYFVGDEDLLEIIGNSKNVAKLQKHFKKMFAGVSSILLNEDNTEVLGISSREGEEVLYKTPVSITEHPKINEWLTLVEREMRVTLAKLLAESVTEVGAFNKSTGIDLSTYINWIDRYQAQLVVLSTQIDWSENVESALTTIGGGEDMGPLQAVLANVKATLNLLADTVLMEQPPLRRKKLEHLVRSQTLVWMCACAEKPCETGD</sequence>
<dbReference type="Pfam" id="PF08385">
    <property type="entry name" value="DHC_N1"/>
    <property type="match status" value="1"/>
</dbReference>
<evidence type="ECO:0000256" key="8">
    <source>
        <dbReference type="ARBA" id="ARBA00023017"/>
    </source>
</evidence>
<reference evidence="14" key="1">
    <citation type="submission" date="2025-08" db="UniProtKB">
        <authorList>
            <consortium name="Ensembl"/>
        </authorList>
    </citation>
    <scope>IDENTIFICATION</scope>
</reference>
<feature type="domain" description="Dynein heavy chain tail" evidence="12">
    <location>
        <begin position="241"/>
        <end position="831"/>
    </location>
</feature>
<name>A0A671RYK4_9TELE</name>
<feature type="domain" description="Dynein heavy chain linker" evidence="13">
    <location>
        <begin position="1265"/>
        <end position="1410"/>
    </location>
</feature>
<dbReference type="GO" id="GO:0005524">
    <property type="term" value="F:ATP binding"/>
    <property type="evidence" value="ECO:0007669"/>
    <property type="project" value="UniProtKB-KW"/>
</dbReference>
<keyword evidence="3" id="KW-0963">Cytoplasm</keyword>
<keyword evidence="5" id="KW-0677">Repeat</keyword>